<dbReference type="EMBL" id="JAAIIH010000010">
    <property type="protein sequence ID" value="NMN00759.1"/>
    <property type="molecule type" value="Genomic_DNA"/>
</dbReference>
<dbReference type="InterPro" id="IPR041633">
    <property type="entry name" value="Polbeta"/>
</dbReference>
<evidence type="ECO:0000256" key="4">
    <source>
        <dbReference type="ARBA" id="ARBA00022723"/>
    </source>
</evidence>
<reference evidence="9 10" key="1">
    <citation type="submission" date="2020-02" db="EMBL/GenBank/DDBJ databases">
        <title>Characterization of phylogenetic diversity of novel bifidobacterial species isolated in Czech ZOOs.</title>
        <authorList>
            <person name="Lugli G.A."/>
            <person name="Vera N.B."/>
            <person name="Ventura M."/>
        </authorList>
    </citation>
    <scope>NUCLEOTIDE SEQUENCE [LARGE SCALE GENOMIC DNA]</scope>
    <source>
        <strain evidence="9 10">DSM 109958</strain>
    </source>
</reference>
<evidence type="ECO:0000256" key="6">
    <source>
        <dbReference type="ARBA" id="ARBA00022840"/>
    </source>
</evidence>
<dbReference type="Proteomes" id="UP000588277">
    <property type="component" value="Unassembled WGS sequence"/>
</dbReference>
<keyword evidence="10" id="KW-1185">Reference proteome</keyword>
<sequence>MVPIENVYAQIREFASECGAAEVILFGSRAKGTNRPKSDIDLAVKGCVSFDRLEHLLQDELWSLLKVDVVNLDEPVSEELRREIAASGKVLYEKV</sequence>
<dbReference type="Gene3D" id="3.30.460.10">
    <property type="entry name" value="Beta Polymerase, domain 2"/>
    <property type="match status" value="1"/>
</dbReference>
<keyword evidence="6" id="KW-0067">ATP-binding</keyword>
<comment type="caution">
    <text evidence="9">The sequence shown here is derived from an EMBL/GenBank/DDBJ whole genome shotgun (WGS) entry which is preliminary data.</text>
</comment>
<evidence type="ECO:0000259" key="8">
    <source>
        <dbReference type="Pfam" id="PF18765"/>
    </source>
</evidence>
<dbReference type="GO" id="GO:0046872">
    <property type="term" value="F:metal ion binding"/>
    <property type="evidence" value="ECO:0007669"/>
    <property type="project" value="UniProtKB-KW"/>
</dbReference>
<dbReference type="AlphaFoldDB" id="A0A7Y0HZG0"/>
<accession>A0A7Y0HZG0</accession>
<dbReference type="InterPro" id="IPR043519">
    <property type="entry name" value="NT_sf"/>
</dbReference>
<evidence type="ECO:0000313" key="9">
    <source>
        <dbReference type="EMBL" id="NMN00759.1"/>
    </source>
</evidence>
<evidence type="ECO:0000256" key="5">
    <source>
        <dbReference type="ARBA" id="ARBA00022741"/>
    </source>
</evidence>
<keyword evidence="5" id="KW-0547">Nucleotide-binding</keyword>
<feature type="domain" description="Polymerase beta nucleotidyltransferase" evidence="8">
    <location>
        <begin position="20"/>
        <end position="94"/>
    </location>
</feature>
<keyword evidence="7" id="KW-0460">Magnesium</keyword>
<dbReference type="GO" id="GO:0016779">
    <property type="term" value="F:nucleotidyltransferase activity"/>
    <property type="evidence" value="ECO:0007669"/>
    <property type="project" value="UniProtKB-KW"/>
</dbReference>
<evidence type="ECO:0000256" key="7">
    <source>
        <dbReference type="ARBA" id="ARBA00022842"/>
    </source>
</evidence>
<protein>
    <submittedName>
        <fullName evidence="9">Nucleotidyltransferase</fullName>
    </submittedName>
</protein>
<gene>
    <name evidence="9" type="ORF">G1C96_1338</name>
</gene>
<dbReference type="SUPFAM" id="SSF81301">
    <property type="entry name" value="Nucleotidyltransferase"/>
    <property type="match status" value="1"/>
</dbReference>
<evidence type="ECO:0000313" key="10">
    <source>
        <dbReference type="Proteomes" id="UP000588277"/>
    </source>
</evidence>
<evidence type="ECO:0000256" key="3">
    <source>
        <dbReference type="ARBA" id="ARBA00022695"/>
    </source>
</evidence>
<keyword evidence="2 9" id="KW-0808">Transferase</keyword>
<proteinExistence type="predicted"/>
<evidence type="ECO:0000256" key="1">
    <source>
        <dbReference type="ARBA" id="ARBA00001946"/>
    </source>
</evidence>
<name>A0A7Y0HZG0_9BIFI</name>
<organism evidence="9 10">
    <name type="scientific">Bifidobacterium moraviense</name>
    <dbReference type="NCBI Taxonomy" id="2675323"/>
    <lineage>
        <taxon>Bacteria</taxon>
        <taxon>Bacillati</taxon>
        <taxon>Actinomycetota</taxon>
        <taxon>Actinomycetes</taxon>
        <taxon>Bifidobacteriales</taxon>
        <taxon>Bifidobacteriaceae</taxon>
        <taxon>Bifidobacterium</taxon>
    </lineage>
</organism>
<dbReference type="PANTHER" id="PTHR33571:SF12">
    <property type="entry name" value="BSL3053 PROTEIN"/>
    <property type="match status" value="1"/>
</dbReference>
<dbReference type="CDD" id="cd05403">
    <property type="entry name" value="NT_KNTase_like"/>
    <property type="match status" value="1"/>
</dbReference>
<dbReference type="Pfam" id="PF18765">
    <property type="entry name" value="Polbeta"/>
    <property type="match status" value="1"/>
</dbReference>
<dbReference type="GO" id="GO:0005524">
    <property type="term" value="F:ATP binding"/>
    <property type="evidence" value="ECO:0007669"/>
    <property type="project" value="UniProtKB-KW"/>
</dbReference>
<dbReference type="RefSeq" id="WP_169275850.1">
    <property type="nucleotide sequence ID" value="NZ_JAAIIH010000010.1"/>
</dbReference>
<keyword evidence="3" id="KW-0548">Nucleotidyltransferase</keyword>
<dbReference type="PANTHER" id="PTHR33571">
    <property type="entry name" value="SSL8005 PROTEIN"/>
    <property type="match status" value="1"/>
</dbReference>
<comment type="cofactor">
    <cofactor evidence="1">
        <name>Mg(2+)</name>
        <dbReference type="ChEBI" id="CHEBI:18420"/>
    </cofactor>
</comment>
<evidence type="ECO:0000256" key="2">
    <source>
        <dbReference type="ARBA" id="ARBA00022679"/>
    </source>
</evidence>
<dbReference type="InterPro" id="IPR052038">
    <property type="entry name" value="Type-VII_TA_antitoxin"/>
</dbReference>
<keyword evidence="4" id="KW-0479">Metal-binding</keyword>